<name>A0A9J6PGD4_9GAMM</name>
<evidence type="ECO:0008006" key="4">
    <source>
        <dbReference type="Google" id="ProtNLM"/>
    </source>
</evidence>
<feature type="signal peptide" evidence="1">
    <location>
        <begin position="1"/>
        <end position="22"/>
    </location>
</feature>
<dbReference type="PROSITE" id="PS51257">
    <property type="entry name" value="PROKAR_LIPOPROTEIN"/>
    <property type="match status" value="1"/>
</dbReference>
<dbReference type="AlphaFoldDB" id="A0A9J6PGD4"/>
<keyword evidence="3" id="KW-1185">Reference proteome</keyword>
<proteinExistence type="predicted"/>
<evidence type="ECO:0000313" key="2">
    <source>
        <dbReference type="EMBL" id="MCU5776426.1"/>
    </source>
</evidence>
<reference evidence="2" key="1">
    <citation type="submission" date="2022-09" db="EMBL/GenBank/DDBJ databases">
        <title>Winslowiella arboricola sp. nov., isolated from bleeding cankers on broadleaf hosts.</title>
        <authorList>
            <person name="Brady C."/>
            <person name="Kaur S."/>
            <person name="Crampton B."/>
            <person name="Maddock D."/>
            <person name="Arnold D."/>
            <person name="Denman S."/>
        </authorList>
    </citation>
    <scope>NUCLEOTIDE SEQUENCE</scope>
    <source>
        <strain evidence="2">BAC 15a-03b</strain>
    </source>
</reference>
<dbReference type="RefSeq" id="WP_267140625.1">
    <property type="nucleotide sequence ID" value="NZ_JAODIL010000034.1"/>
</dbReference>
<dbReference type="EMBL" id="JAODIM010000034">
    <property type="protein sequence ID" value="MCU5776426.1"/>
    <property type="molecule type" value="Genomic_DNA"/>
</dbReference>
<keyword evidence="1" id="KW-0732">Signal</keyword>
<sequence>MKNLVPGLFILLLLAGCVSSVGQNFDDAKLSQIRKGQSTKSDLIALFGQPATDTPYPEGNAILVWNWSQARAMNTTSGKTLTIKLDNGRVESYSVSKTSME</sequence>
<dbReference type="Proteomes" id="UP001064262">
    <property type="component" value="Unassembled WGS sequence"/>
</dbReference>
<protein>
    <recommendedName>
        <fullName evidence="4">Lipoprotein SmpA/OmlA domain-containing protein</fullName>
    </recommendedName>
</protein>
<comment type="caution">
    <text evidence="2">The sequence shown here is derived from an EMBL/GenBank/DDBJ whole genome shotgun (WGS) entry which is preliminary data.</text>
</comment>
<gene>
    <name evidence="2" type="ORF">N5923_02800</name>
</gene>
<organism evidence="2 3">
    <name type="scientific">Winslowiella arboricola</name>
    <dbReference type="NCBI Taxonomy" id="2978220"/>
    <lineage>
        <taxon>Bacteria</taxon>
        <taxon>Pseudomonadati</taxon>
        <taxon>Pseudomonadota</taxon>
        <taxon>Gammaproteobacteria</taxon>
        <taxon>Enterobacterales</taxon>
        <taxon>Erwiniaceae</taxon>
        <taxon>Winslowiella</taxon>
    </lineage>
</organism>
<accession>A0A9J6PGD4</accession>
<evidence type="ECO:0000313" key="3">
    <source>
        <dbReference type="Proteomes" id="UP001064262"/>
    </source>
</evidence>
<feature type="chain" id="PRO_5039945642" description="Lipoprotein SmpA/OmlA domain-containing protein" evidence="1">
    <location>
        <begin position="23"/>
        <end position="101"/>
    </location>
</feature>
<evidence type="ECO:0000256" key="1">
    <source>
        <dbReference type="SAM" id="SignalP"/>
    </source>
</evidence>